<proteinExistence type="predicted"/>
<organism evidence="2 3">
    <name type="scientific">Streptococcus phocae</name>
    <dbReference type="NCBI Taxonomy" id="119224"/>
    <lineage>
        <taxon>Bacteria</taxon>
        <taxon>Bacillati</taxon>
        <taxon>Bacillota</taxon>
        <taxon>Bacilli</taxon>
        <taxon>Lactobacillales</taxon>
        <taxon>Streptococcaceae</taxon>
        <taxon>Streptococcus</taxon>
    </lineage>
</organism>
<dbReference type="SUPFAM" id="SSF52540">
    <property type="entry name" value="P-loop containing nucleoside triphosphate hydrolases"/>
    <property type="match status" value="1"/>
</dbReference>
<dbReference type="AlphaFoldDB" id="A0A0P6S4N6"/>
<dbReference type="GO" id="GO:0016817">
    <property type="term" value="F:hydrolase activity, acting on acid anhydrides"/>
    <property type="evidence" value="ECO:0007669"/>
    <property type="project" value="InterPro"/>
</dbReference>
<dbReference type="EMBL" id="LHQM01000005">
    <property type="protein sequence ID" value="KPJ23088.1"/>
    <property type="molecule type" value="Genomic_DNA"/>
</dbReference>
<sequence length="758" mass="86895">MAENDFNLLPLLDYINPATVDYQTWVQVGMALKHEGYTAMDWDTWSQSDSRYKKGECFAKWDSFQGNGLGTITGATITQLAKENGWVSEYRTNDESHELDWDSTIDRDYKIIDKNWVESKEIQEPKNWNPVQDLITYIDTLFESTDRVGYVTETYPITLDNGEIIYKPTKGAYDRTAGQLIQELQKNPNDIGAVFGDYKEEAGAWIRFNPLDGNGVKNDNVTDFRYALVESDTMQLGKQYALFKELELPIATLTHSGKKSLHAIVKVDARDYQEYRKRVDYIYQICKKNGLEIDTQNRNPSRLSRMPGITRDGHKQFLIDTNIGKTNYEEWYQWIEDLNDDLPDPEGLADEWDNLPELAPELIKGVLRQGHKMLIAGPSKAGKSFALIGLSIALAEGKKWLGWQCEQGKVLYVNLELDRPSALHRFKDVYKAMGLPPTNVANIDIWNLRGKTVPMDKLAPKLIRRSLKKNYQAVIIDPIYKVLTGDENSADQMAHFTNQFDKVATELGCSVIYCHHHSKGSQGGKKSMDRASGSGVFARDPDALIDLVELDLTDELIKTRSDKATAKIYQKALKEKNLAYYQQEVTLDDLESRYQMQQHFDKGISDIMVKQPYLQEIKKVQHAIEISTGWRVEGTLREFAKFQPVNMWFTYPVHEVDTTGVLADIQLEDNKPLWQKAKEARKSKEENLKERNQKLETAYSALFDGSTPVTVQEIREYLDLKSNKSVENYIKEHDGYDVKKGIVFQISDNKETEKKENN</sequence>
<dbReference type="PATRIC" id="fig|119224.3.peg.1438"/>
<name>A0A0P6S4N6_9STRE</name>
<dbReference type="InterPro" id="IPR038724">
    <property type="entry name" value="RepA"/>
</dbReference>
<gene>
    <name evidence="2" type="ORF">AKK44_01535</name>
</gene>
<reference evidence="2 3" key="1">
    <citation type="submission" date="2015-08" db="EMBL/GenBank/DDBJ databases">
        <title>Genome sequence of Streptococcus phocae subsp. phocae ATCC 51973T isolated from liver specimen obtained from seal.</title>
        <authorList>
            <person name="Avendano-Herrera R."/>
        </authorList>
    </citation>
    <scope>NUCLEOTIDE SEQUENCE [LARGE SCALE GENOMIC DNA]</scope>
    <source>
        <strain evidence="2 3">ATCC 51973</strain>
    </source>
</reference>
<comment type="caution">
    <text evidence="2">The sequence shown here is derived from an EMBL/GenBank/DDBJ whole genome shotgun (WGS) entry which is preliminary data.</text>
</comment>
<evidence type="ECO:0000313" key="3">
    <source>
        <dbReference type="Proteomes" id="UP000049578"/>
    </source>
</evidence>
<feature type="domain" description="Primase C-terminal 2" evidence="1">
    <location>
        <begin position="11"/>
        <end position="81"/>
    </location>
</feature>
<dbReference type="CDD" id="cd01125">
    <property type="entry name" value="RepA_RSF1010_like"/>
    <property type="match status" value="1"/>
</dbReference>
<dbReference type="STRING" id="119224.AKK44_01535"/>
<dbReference type="Gene3D" id="3.40.50.300">
    <property type="entry name" value="P-loop containing nucleotide triphosphate hydrolases"/>
    <property type="match status" value="1"/>
</dbReference>
<dbReference type="InterPro" id="IPR027417">
    <property type="entry name" value="P-loop_NTPase"/>
</dbReference>
<keyword evidence="3" id="KW-1185">Reference proteome</keyword>
<evidence type="ECO:0000313" key="2">
    <source>
        <dbReference type="EMBL" id="KPJ23088.1"/>
    </source>
</evidence>
<dbReference type="Pfam" id="PF13481">
    <property type="entry name" value="AAA_25"/>
    <property type="match status" value="1"/>
</dbReference>
<protein>
    <submittedName>
        <fullName evidence="2">DNA primase</fullName>
    </submittedName>
</protein>
<accession>A0A0P6S4N6</accession>
<dbReference type="InterPro" id="IPR014819">
    <property type="entry name" value="PriCT_2"/>
</dbReference>
<dbReference type="RefSeq" id="WP_054278208.1">
    <property type="nucleotide sequence ID" value="NZ_LHQM01000005.1"/>
</dbReference>
<dbReference type="Proteomes" id="UP000049578">
    <property type="component" value="Unassembled WGS sequence"/>
</dbReference>
<dbReference type="Pfam" id="PF08707">
    <property type="entry name" value="PriCT_2"/>
    <property type="match status" value="1"/>
</dbReference>
<evidence type="ECO:0000259" key="1">
    <source>
        <dbReference type="Pfam" id="PF08707"/>
    </source>
</evidence>